<dbReference type="OMA" id="QNELMIK"/>
<protein>
    <submittedName>
        <fullName evidence="2">Uncharacterized protein</fullName>
    </submittedName>
</protein>
<evidence type="ECO:0000313" key="2">
    <source>
        <dbReference type="EMBL" id="CAK71882.1"/>
    </source>
</evidence>
<dbReference type="EMBL" id="CT868108">
    <property type="protein sequence ID" value="CAK71882.1"/>
    <property type="molecule type" value="Genomic_DNA"/>
</dbReference>
<feature type="coiled-coil region" evidence="1">
    <location>
        <begin position="466"/>
        <end position="592"/>
    </location>
</feature>
<gene>
    <name evidence="2" type="ORF">GSPATT00008361001</name>
</gene>
<reference evidence="2 3" key="1">
    <citation type="journal article" date="2006" name="Nature">
        <title>Global trends of whole-genome duplications revealed by the ciliate Paramecium tetraurelia.</title>
        <authorList>
            <consortium name="Genoscope"/>
            <person name="Aury J.-M."/>
            <person name="Jaillon O."/>
            <person name="Duret L."/>
            <person name="Noel B."/>
            <person name="Jubin C."/>
            <person name="Porcel B.M."/>
            <person name="Segurens B."/>
            <person name="Daubin V."/>
            <person name="Anthouard V."/>
            <person name="Aiach N."/>
            <person name="Arnaiz O."/>
            <person name="Billaut A."/>
            <person name="Beisson J."/>
            <person name="Blanc I."/>
            <person name="Bouhouche K."/>
            <person name="Camara F."/>
            <person name="Duharcourt S."/>
            <person name="Guigo R."/>
            <person name="Gogendeau D."/>
            <person name="Katinka M."/>
            <person name="Keller A.-M."/>
            <person name="Kissmehl R."/>
            <person name="Klotz C."/>
            <person name="Koll F."/>
            <person name="Le Moue A."/>
            <person name="Lepere C."/>
            <person name="Malinsky S."/>
            <person name="Nowacki M."/>
            <person name="Nowak J.K."/>
            <person name="Plattner H."/>
            <person name="Poulain J."/>
            <person name="Ruiz F."/>
            <person name="Serrano V."/>
            <person name="Zagulski M."/>
            <person name="Dessen P."/>
            <person name="Betermier M."/>
            <person name="Weissenbach J."/>
            <person name="Scarpelli C."/>
            <person name="Schachter V."/>
            <person name="Sperling L."/>
            <person name="Meyer E."/>
            <person name="Cohen J."/>
            <person name="Wincker P."/>
        </authorList>
    </citation>
    <scope>NUCLEOTIDE SEQUENCE [LARGE SCALE GENOMIC DNA]</scope>
    <source>
        <strain evidence="2 3">Stock d4-2</strain>
    </source>
</reference>
<evidence type="ECO:0000313" key="3">
    <source>
        <dbReference type="Proteomes" id="UP000000600"/>
    </source>
</evidence>
<keyword evidence="3" id="KW-1185">Reference proteome</keyword>
<keyword evidence="1" id="KW-0175">Coiled coil</keyword>
<sequence length="694" mass="83044">MQQSKFRTVSPVQFQYISTPSNCSVGGALKRSKNLKTQSPYSSQNKEGLYNLAQGENDKNKNRCKEIGIEVAKFLQQINKNESNFTSMYSSIVGIDNKNHEDSQGEQYQYKLQQQNQSLIKQSELQQQEIEQWKQKYEQAARQLNEMRSKYDEDIKILSQEIQAVNERITSCEQQRNYSFFEQKPTGDNLTNMSMQTFQRSLNENDNQIECNKLIDEIAEKNSIIKNLTFALEKQKIEISEVQLRSNGEIEQLNSRISQIQVEHQNQIQQQKMKMEFYQDSQVQNMKIAYNNQIEILKEEINQLKCLIDIKNQEIQTINNQNQRLKYQIDLENNVLKQENEVLKFQIMKKDQQYLEDINQIKNDYFQMQKNEIDSIKQNSQRQISVLESEIKNLKEFLSANNSEQQQLMIERLRQREYYEIENQKLNSIIEDQNKRLLSQRIQSESINDESVKKMQEIQIQCQLLLEETNQKMEQINRENVFLKNQIIHKDNEINNFENIYKKLNHYEENLLKLEEENLNILHHYEQQDKQKQKEKEQQIYQLQRNFENQLKQYDFQLQNLINEKIEYMQMLEIKNQECIDLSLEVKNLQLKQQNIRIDNELLYSKLISLSNTQESNRVLNDPFNNTIQFKRMSEQISLLQNELMIKNKELTQMIDKYQQLEQIACQNQIKQVDQSLNDLMKKQIRKSSQVLNQ</sequence>
<dbReference type="GeneID" id="5025064"/>
<dbReference type="KEGG" id="ptm:GSPATT00008361001"/>
<dbReference type="OrthoDB" id="306186at2759"/>
<dbReference type="HOGENOM" id="CLU_397150_0_0_1"/>
<name>A0CM65_PARTE</name>
<dbReference type="Proteomes" id="UP000000600">
    <property type="component" value="Unassembled WGS sequence"/>
</dbReference>
<dbReference type="RefSeq" id="XP_001439279.1">
    <property type="nucleotide sequence ID" value="XM_001439242.1"/>
</dbReference>
<proteinExistence type="predicted"/>
<evidence type="ECO:0000256" key="1">
    <source>
        <dbReference type="SAM" id="Coils"/>
    </source>
</evidence>
<dbReference type="InParanoid" id="A0CM65"/>
<feature type="coiled-coil region" evidence="1">
    <location>
        <begin position="116"/>
        <end position="175"/>
    </location>
</feature>
<accession>A0CM65</accession>
<organism evidence="2 3">
    <name type="scientific">Paramecium tetraurelia</name>
    <dbReference type="NCBI Taxonomy" id="5888"/>
    <lineage>
        <taxon>Eukaryota</taxon>
        <taxon>Sar</taxon>
        <taxon>Alveolata</taxon>
        <taxon>Ciliophora</taxon>
        <taxon>Intramacronucleata</taxon>
        <taxon>Oligohymenophorea</taxon>
        <taxon>Peniculida</taxon>
        <taxon>Parameciidae</taxon>
        <taxon>Paramecium</taxon>
    </lineage>
</organism>
<dbReference type="STRING" id="5888.A0CM65"/>
<feature type="coiled-coil region" evidence="1">
    <location>
        <begin position="630"/>
        <end position="661"/>
    </location>
</feature>
<feature type="coiled-coil region" evidence="1">
    <location>
        <begin position="250"/>
        <end position="328"/>
    </location>
</feature>
<dbReference type="AlphaFoldDB" id="A0CM65"/>